<comment type="caution">
    <text evidence="1">The sequence shown here is derived from an EMBL/GenBank/DDBJ whole genome shotgun (WGS) entry which is preliminary data.</text>
</comment>
<dbReference type="EMBL" id="VBRY01000005">
    <property type="protein sequence ID" value="TLS67548.1"/>
    <property type="molecule type" value="Genomic_DNA"/>
</dbReference>
<name>A0A5R9GPL5_9PROT</name>
<accession>A0A5R9GPL5</accession>
<keyword evidence="2" id="KW-1185">Reference proteome</keyword>
<reference evidence="1 2" key="1">
    <citation type="journal article" date="2019" name="Appl. Environ. Microbiol.">
        <title>Environmental Evidence and Genomic Insight of Iron-oxidizing Bacteria Preference Towards More Corrosion Resistant Stainless Steel at Higher Salinities.</title>
        <authorList>
            <person name="Garrison C.E."/>
            <person name="Price K.A."/>
            <person name="Field E.K."/>
        </authorList>
    </citation>
    <scope>NUCLEOTIDE SEQUENCE [LARGE SCALE GENOMIC DNA]</scope>
    <source>
        <strain evidence="1 2">P3</strain>
    </source>
</reference>
<protein>
    <submittedName>
        <fullName evidence="1">Uncharacterized protein</fullName>
    </submittedName>
</protein>
<dbReference type="RefSeq" id="WP_161595192.1">
    <property type="nucleotide sequence ID" value="NZ_VBRY01000005.1"/>
</dbReference>
<sequence>MAADRDTSIDRSFENEAIRMAFRITEQTPASIGGCSKPPLNIGITGHDKGIAPCSGMLFAQTFGHKLCRSIDAGARYREHV</sequence>
<proteinExistence type="predicted"/>
<dbReference type="Proteomes" id="UP000306585">
    <property type="component" value="Unassembled WGS sequence"/>
</dbReference>
<gene>
    <name evidence="1" type="ORF">FEF65_06420</name>
</gene>
<dbReference type="AlphaFoldDB" id="A0A5R9GPL5"/>
<organism evidence="1 2">
    <name type="scientific">Mariprofundus erugo</name>
    <dbReference type="NCBI Taxonomy" id="2528639"/>
    <lineage>
        <taxon>Bacteria</taxon>
        <taxon>Pseudomonadati</taxon>
        <taxon>Pseudomonadota</taxon>
        <taxon>Candidatius Mariprofundia</taxon>
        <taxon>Mariprofundales</taxon>
        <taxon>Mariprofundaceae</taxon>
        <taxon>Mariprofundus</taxon>
    </lineage>
</organism>
<evidence type="ECO:0000313" key="1">
    <source>
        <dbReference type="EMBL" id="TLS67548.1"/>
    </source>
</evidence>
<evidence type="ECO:0000313" key="2">
    <source>
        <dbReference type="Proteomes" id="UP000306585"/>
    </source>
</evidence>